<dbReference type="Proteomes" id="UP000199320">
    <property type="component" value="Unassembled WGS sequence"/>
</dbReference>
<keyword evidence="8" id="KW-1185">Reference proteome</keyword>
<dbReference type="InterPro" id="IPR003439">
    <property type="entry name" value="ABC_transporter-like_ATP-bd"/>
</dbReference>
<evidence type="ECO:0000259" key="5">
    <source>
        <dbReference type="PROSITE" id="PS50893"/>
    </source>
</evidence>
<gene>
    <name evidence="7" type="ORF">SAMN04488694_11273</name>
    <name evidence="6" type="ORF">SAMN05192552_101270</name>
</gene>
<evidence type="ECO:0000256" key="1">
    <source>
        <dbReference type="ARBA" id="ARBA00005417"/>
    </source>
</evidence>
<evidence type="ECO:0000313" key="6">
    <source>
        <dbReference type="EMBL" id="SDD09305.1"/>
    </source>
</evidence>
<dbReference type="RefSeq" id="WP_092933521.1">
    <property type="nucleotide sequence ID" value="NZ_FMZP01000012.1"/>
</dbReference>
<dbReference type="PROSITE" id="PS50893">
    <property type="entry name" value="ABC_TRANSPORTER_2"/>
    <property type="match status" value="1"/>
</dbReference>
<protein>
    <submittedName>
        <fullName evidence="6">Heme exporter protein A</fullName>
    </submittedName>
</protein>
<proteinExistence type="inferred from homology"/>
<dbReference type="AlphaFoldDB" id="A0A1G6RZB6"/>
<keyword evidence="2" id="KW-0813">Transport</keyword>
<dbReference type="PANTHER" id="PTHR42711:SF5">
    <property type="entry name" value="ABC TRANSPORTER ATP-BINDING PROTEIN NATA"/>
    <property type="match status" value="1"/>
</dbReference>
<evidence type="ECO:0000256" key="2">
    <source>
        <dbReference type="ARBA" id="ARBA00022448"/>
    </source>
</evidence>
<keyword evidence="3" id="KW-0547">Nucleotide-binding</keyword>
<dbReference type="STRING" id="392421.SAMN04488694_11273"/>
<dbReference type="EMBL" id="FMZP01000012">
    <property type="protein sequence ID" value="SDD09305.1"/>
    <property type="molecule type" value="Genomic_DNA"/>
</dbReference>
<dbReference type="OrthoDB" id="40048at2157"/>
<dbReference type="InterPro" id="IPR050763">
    <property type="entry name" value="ABC_transporter_ATP-binding"/>
</dbReference>
<dbReference type="InterPro" id="IPR003593">
    <property type="entry name" value="AAA+_ATPase"/>
</dbReference>
<evidence type="ECO:0000313" key="8">
    <source>
        <dbReference type="Proteomes" id="UP000199320"/>
    </source>
</evidence>
<dbReference type="EMBL" id="FOIC01000012">
    <property type="protein sequence ID" value="SET77719.1"/>
    <property type="molecule type" value="Genomic_DNA"/>
</dbReference>
<feature type="domain" description="ABC transporter" evidence="5">
    <location>
        <begin position="4"/>
        <end position="228"/>
    </location>
</feature>
<evidence type="ECO:0000313" key="9">
    <source>
        <dbReference type="Proteomes" id="UP000324021"/>
    </source>
</evidence>
<keyword evidence="4" id="KW-0067">ATP-binding</keyword>
<evidence type="ECO:0000256" key="3">
    <source>
        <dbReference type="ARBA" id="ARBA00022741"/>
    </source>
</evidence>
<reference evidence="7" key="1">
    <citation type="submission" date="2016-10" db="EMBL/GenBank/DDBJ databases">
        <authorList>
            <person name="de Groot N.N."/>
        </authorList>
    </citation>
    <scope>NUCLEOTIDE SEQUENCE [LARGE SCALE GENOMIC DNA]</scope>
    <source>
        <strain evidence="7">CDM_6</strain>
    </source>
</reference>
<evidence type="ECO:0000256" key="4">
    <source>
        <dbReference type="ARBA" id="ARBA00022840"/>
    </source>
</evidence>
<accession>A0A1G6RZB6</accession>
<dbReference type="GO" id="GO:0005524">
    <property type="term" value="F:ATP binding"/>
    <property type="evidence" value="ECO:0007669"/>
    <property type="project" value="UniProtKB-KW"/>
</dbReference>
<dbReference type="Gene3D" id="3.40.50.300">
    <property type="entry name" value="P-loop containing nucleotide triphosphate hydrolases"/>
    <property type="match status" value="1"/>
</dbReference>
<dbReference type="SMART" id="SM00382">
    <property type="entry name" value="AAA"/>
    <property type="match status" value="1"/>
</dbReference>
<evidence type="ECO:0000313" key="7">
    <source>
        <dbReference type="EMBL" id="SET77719.1"/>
    </source>
</evidence>
<dbReference type="SUPFAM" id="SSF52540">
    <property type="entry name" value="P-loop containing nucleoside triphosphate hydrolases"/>
    <property type="match status" value="1"/>
</dbReference>
<name>A0A1G6RZB6_9EURY</name>
<dbReference type="Pfam" id="PF00005">
    <property type="entry name" value="ABC_tran"/>
    <property type="match status" value="1"/>
</dbReference>
<sequence length="234" mass="25815">MGTISVDGVTRRLGSTTALRDVSFTVDSGEHVGLFGPNGAGKTSLMQLLSTLASPDDGRIRIDGDEVTPDATAVRAKLGVVSHRPMVYGTLTARENLRLHARLRTVDAERVERVLEDVNLRTHASTRVEDFSHGMTKRLSIARAVLHDPTVLLLDEPYAGLDQRSAMDLQRILTRFDDRTVVIATHDLERAVDDCDRALVLVDGTLERTVSLTDLDRHSFETEYLEAVGRSDLQ</sequence>
<dbReference type="InterPro" id="IPR027417">
    <property type="entry name" value="P-loop_NTPase"/>
</dbReference>
<dbReference type="GO" id="GO:0016887">
    <property type="term" value="F:ATP hydrolysis activity"/>
    <property type="evidence" value="ECO:0007669"/>
    <property type="project" value="InterPro"/>
</dbReference>
<reference evidence="8 9" key="2">
    <citation type="submission" date="2016-10" db="EMBL/GenBank/DDBJ databases">
        <authorList>
            <person name="Varghese N."/>
            <person name="Submissions S."/>
        </authorList>
    </citation>
    <scope>NUCLEOTIDE SEQUENCE [LARGE SCALE GENOMIC DNA]</scope>
    <source>
        <strain evidence="6 9">CDM_1</strain>
        <strain evidence="8">CDM_6</strain>
    </source>
</reference>
<comment type="similarity">
    <text evidence="1">Belongs to the ABC transporter superfamily.</text>
</comment>
<dbReference type="PANTHER" id="PTHR42711">
    <property type="entry name" value="ABC TRANSPORTER ATP-BINDING PROTEIN"/>
    <property type="match status" value="1"/>
</dbReference>
<dbReference type="CDD" id="cd03230">
    <property type="entry name" value="ABC_DR_subfamily_A"/>
    <property type="match status" value="1"/>
</dbReference>
<organism evidence="6 9">
    <name type="scientific">Natrinema hispanicum</name>
    <dbReference type="NCBI Taxonomy" id="392421"/>
    <lineage>
        <taxon>Archaea</taxon>
        <taxon>Methanobacteriati</taxon>
        <taxon>Methanobacteriota</taxon>
        <taxon>Stenosarchaea group</taxon>
        <taxon>Halobacteria</taxon>
        <taxon>Halobacteriales</taxon>
        <taxon>Natrialbaceae</taxon>
        <taxon>Natrinema</taxon>
    </lineage>
</organism>
<dbReference type="Proteomes" id="UP000324021">
    <property type="component" value="Unassembled WGS sequence"/>
</dbReference>